<reference evidence="1 2" key="2">
    <citation type="journal article" date="2016" name="Genome Announc.">
        <title>Complete Genome Sequence of a Strain of Azospirillum thiophilum Isolated from a Sulfide Spring.</title>
        <authorList>
            <person name="Fomenkov A."/>
            <person name="Vincze T."/>
            <person name="Grabovich M."/>
            <person name="Anton B.P."/>
            <person name="Dubinina G."/>
            <person name="Orlova M."/>
            <person name="Belousova E."/>
            <person name="Roberts R.J."/>
        </authorList>
    </citation>
    <scope>NUCLEOTIDE SEQUENCE [LARGE SCALE GENOMIC DNA]</scope>
    <source>
        <strain evidence="1 2">BV-S</strain>
    </source>
</reference>
<dbReference type="RefSeq" id="WP_045582737.1">
    <property type="nucleotide sequence ID" value="NZ_CP012402.1"/>
</dbReference>
<gene>
    <name evidence="1" type="ORF">AL072_19205</name>
</gene>
<proteinExistence type="predicted"/>
<dbReference type="KEGG" id="ati:AL072_19205"/>
<dbReference type="Proteomes" id="UP000069935">
    <property type="component" value="Chromosome 2"/>
</dbReference>
<protein>
    <submittedName>
        <fullName evidence="1">Uncharacterized protein</fullName>
    </submittedName>
</protein>
<name>A0AAC9EXY1_9PROT</name>
<evidence type="ECO:0000313" key="2">
    <source>
        <dbReference type="Proteomes" id="UP000069935"/>
    </source>
</evidence>
<sequence>MATIISSAQNTLVLTLLNDTLLQVDYNTLSGNMPQTYGNYLAIWQDNQGVIPYNQTAQNTTPVSGNTQAGSTTFPVTSLNTNGYVVCFAVGKQLTTPAQTYGNACSTAFLPPGSGPVTYAPGSLTYYSNGTNNLNLSYALPMGDMPSTNGAWVGLWNGTLASYTSAPTAGAAAITSTSSSGIAFINGISLGRGATYTAALFPSGWNASTPAASLLTSMAATVTFQI</sequence>
<keyword evidence="2" id="KW-1185">Reference proteome</keyword>
<evidence type="ECO:0000313" key="1">
    <source>
        <dbReference type="EMBL" id="ALG73042.1"/>
    </source>
</evidence>
<reference evidence="2" key="1">
    <citation type="submission" date="2015-08" db="EMBL/GenBank/DDBJ databases">
        <title>Complete Genome Sequence of Azospirillum thiophilum BV-S.</title>
        <authorList>
            <person name="Fomenkov A."/>
            <person name="Vincze T."/>
            <person name="Grabovich M."/>
            <person name="Dubinina G."/>
            <person name="Orlova M."/>
            <person name="Belousova E."/>
            <person name="Roberts R.J."/>
        </authorList>
    </citation>
    <scope>NUCLEOTIDE SEQUENCE [LARGE SCALE GENOMIC DNA]</scope>
    <source>
        <strain evidence="2">BV-S</strain>
    </source>
</reference>
<dbReference type="AlphaFoldDB" id="A0AAC9EXY1"/>
<organism evidence="1 2">
    <name type="scientific">Azospirillum thiophilum</name>
    <dbReference type="NCBI Taxonomy" id="528244"/>
    <lineage>
        <taxon>Bacteria</taxon>
        <taxon>Pseudomonadati</taxon>
        <taxon>Pseudomonadota</taxon>
        <taxon>Alphaproteobacteria</taxon>
        <taxon>Rhodospirillales</taxon>
        <taxon>Azospirillaceae</taxon>
        <taxon>Azospirillum</taxon>
    </lineage>
</organism>
<dbReference type="EMBL" id="CP012402">
    <property type="protein sequence ID" value="ALG73042.1"/>
    <property type="molecule type" value="Genomic_DNA"/>
</dbReference>
<accession>A0AAC9EXY1</accession>